<dbReference type="OrthoDB" id="10349223at2759"/>
<dbReference type="EMBL" id="UZAE01012351">
    <property type="protein sequence ID" value="VDO04701.1"/>
    <property type="molecule type" value="Genomic_DNA"/>
</dbReference>
<gene>
    <name evidence="1" type="ORF">HNAJ_LOCUS8660</name>
</gene>
<dbReference type="AlphaFoldDB" id="A0A0R3TMU5"/>
<reference evidence="1 2" key="2">
    <citation type="submission" date="2018-11" db="EMBL/GenBank/DDBJ databases">
        <authorList>
            <consortium name="Pathogen Informatics"/>
        </authorList>
    </citation>
    <scope>NUCLEOTIDE SEQUENCE [LARGE SCALE GENOMIC DNA]</scope>
</reference>
<dbReference type="Proteomes" id="UP000278807">
    <property type="component" value="Unassembled WGS sequence"/>
</dbReference>
<sequence>MSSTDSHMKHHDHGSEECKKVCGDSAEKCHKSGAECQHEKHAGCTPACHPGDHKDCADKSCCKLTSSMPETHPHHGDGSEECKQKCGKDCKPTCHQIQCCPGENKSGISAHQTCPETCHKGKCEGSESKGCCKDGGK</sequence>
<evidence type="ECO:0000313" key="1">
    <source>
        <dbReference type="EMBL" id="VDO04701.1"/>
    </source>
</evidence>
<accession>A0A0R3TMU5</accession>
<name>A0A0R3TMU5_RODNA</name>
<proteinExistence type="predicted"/>
<organism evidence="3">
    <name type="scientific">Rodentolepis nana</name>
    <name type="common">Dwarf tapeworm</name>
    <name type="synonym">Hymenolepis nana</name>
    <dbReference type="NCBI Taxonomy" id="102285"/>
    <lineage>
        <taxon>Eukaryota</taxon>
        <taxon>Metazoa</taxon>
        <taxon>Spiralia</taxon>
        <taxon>Lophotrochozoa</taxon>
        <taxon>Platyhelminthes</taxon>
        <taxon>Cestoda</taxon>
        <taxon>Eucestoda</taxon>
        <taxon>Cyclophyllidea</taxon>
        <taxon>Hymenolepididae</taxon>
        <taxon>Rodentolepis</taxon>
    </lineage>
</organism>
<evidence type="ECO:0000313" key="3">
    <source>
        <dbReference type="WBParaSite" id="HNAJ_0000866401-mRNA-1"/>
    </source>
</evidence>
<keyword evidence="2" id="KW-1185">Reference proteome</keyword>
<evidence type="ECO:0000313" key="2">
    <source>
        <dbReference type="Proteomes" id="UP000278807"/>
    </source>
</evidence>
<protein>
    <submittedName>
        <fullName evidence="3">C2H2-type domain-containing protein</fullName>
    </submittedName>
</protein>
<dbReference type="WBParaSite" id="HNAJ_0000866401-mRNA-1">
    <property type="protein sequence ID" value="HNAJ_0000866401-mRNA-1"/>
    <property type="gene ID" value="HNAJ_0000866401"/>
</dbReference>
<reference evidence="3" key="1">
    <citation type="submission" date="2017-02" db="UniProtKB">
        <authorList>
            <consortium name="WormBaseParasite"/>
        </authorList>
    </citation>
    <scope>IDENTIFICATION</scope>
</reference>